<dbReference type="Proteomes" id="UP000176665">
    <property type="component" value="Unassembled WGS sequence"/>
</dbReference>
<keyword evidence="1" id="KW-0812">Transmembrane</keyword>
<feature type="transmembrane region" description="Helical" evidence="1">
    <location>
        <begin position="110"/>
        <end position="134"/>
    </location>
</feature>
<accession>A0A1F5YUX8</accession>
<comment type="caution">
    <text evidence="2">The sequence shown here is derived from an EMBL/GenBank/DDBJ whole genome shotgun (WGS) entry which is preliminary data.</text>
</comment>
<dbReference type="AlphaFoldDB" id="A0A1F5YUX8"/>
<protein>
    <submittedName>
        <fullName evidence="2">Uncharacterized protein</fullName>
    </submittedName>
</protein>
<dbReference type="STRING" id="1798371.A2W14_05420"/>
<sequence length="240" mass="26388">MKMVIQLFLLIFLLTIIFLISKQIVNHTFSVIQKLFKNKKTAVWILALLFLPGTVIHELSHLVTALILRVNTGPISIFPKIIGDSPHAGTVPFRVKVGHIMVANTDSIRLTIIGVAPMVVGLVIIFILGNTFFGDSPRSGTVPFTAAIRGVFIYFLFITSTSMFASRQDLKSLLITLPVVILIVAALYLSGIKITVEGNILEKIDGILSKLNRSLILTAGVNYVVLIILASLSWLGRRLR</sequence>
<keyword evidence="1" id="KW-0472">Membrane</keyword>
<organism evidence="2 3">
    <name type="scientific">Candidatus Gottesmanbacteria bacterium RBG_16_37_8</name>
    <dbReference type="NCBI Taxonomy" id="1798371"/>
    <lineage>
        <taxon>Bacteria</taxon>
        <taxon>Candidatus Gottesmaniibacteriota</taxon>
    </lineage>
</organism>
<evidence type="ECO:0000256" key="1">
    <source>
        <dbReference type="SAM" id="Phobius"/>
    </source>
</evidence>
<name>A0A1F5YUX8_9BACT</name>
<evidence type="ECO:0000313" key="3">
    <source>
        <dbReference type="Proteomes" id="UP000176665"/>
    </source>
</evidence>
<feature type="transmembrane region" description="Helical" evidence="1">
    <location>
        <begin position="214"/>
        <end position="235"/>
    </location>
</feature>
<reference evidence="2 3" key="1">
    <citation type="journal article" date="2016" name="Nat. Commun.">
        <title>Thousands of microbial genomes shed light on interconnected biogeochemical processes in an aquifer system.</title>
        <authorList>
            <person name="Anantharaman K."/>
            <person name="Brown C.T."/>
            <person name="Hug L.A."/>
            <person name="Sharon I."/>
            <person name="Castelle C.J."/>
            <person name="Probst A.J."/>
            <person name="Thomas B.C."/>
            <person name="Singh A."/>
            <person name="Wilkins M.J."/>
            <person name="Karaoz U."/>
            <person name="Brodie E.L."/>
            <person name="Williams K.H."/>
            <person name="Hubbard S.S."/>
            <person name="Banfield J.F."/>
        </authorList>
    </citation>
    <scope>NUCLEOTIDE SEQUENCE [LARGE SCALE GENOMIC DNA]</scope>
</reference>
<dbReference type="EMBL" id="MFJA01000011">
    <property type="protein sequence ID" value="OGG03883.1"/>
    <property type="molecule type" value="Genomic_DNA"/>
</dbReference>
<feature type="transmembrane region" description="Helical" evidence="1">
    <location>
        <begin position="43"/>
        <end position="68"/>
    </location>
</feature>
<keyword evidence="1" id="KW-1133">Transmembrane helix</keyword>
<gene>
    <name evidence="2" type="ORF">A2W14_05420</name>
</gene>
<feature type="transmembrane region" description="Helical" evidence="1">
    <location>
        <begin position="146"/>
        <end position="166"/>
    </location>
</feature>
<feature type="transmembrane region" description="Helical" evidence="1">
    <location>
        <begin position="173"/>
        <end position="194"/>
    </location>
</feature>
<evidence type="ECO:0000313" key="2">
    <source>
        <dbReference type="EMBL" id="OGG03883.1"/>
    </source>
</evidence>
<proteinExistence type="predicted"/>